<dbReference type="Proteomes" id="UP001164539">
    <property type="component" value="Chromosome 5"/>
</dbReference>
<proteinExistence type="predicted"/>
<organism evidence="1 2">
    <name type="scientific">Melia azedarach</name>
    <name type="common">Chinaberry tree</name>
    <dbReference type="NCBI Taxonomy" id="155640"/>
    <lineage>
        <taxon>Eukaryota</taxon>
        <taxon>Viridiplantae</taxon>
        <taxon>Streptophyta</taxon>
        <taxon>Embryophyta</taxon>
        <taxon>Tracheophyta</taxon>
        <taxon>Spermatophyta</taxon>
        <taxon>Magnoliopsida</taxon>
        <taxon>eudicotyledons</taxon>
        <taxon>Gunneridae</taxon>
        <taxon>Pentapetalae</taxon>
        <taxon>rosids</taxon>
        <taxon>malvids</taxon>
        <taxon>Sapindales</taxon>
        <taxon>Meliaceae</taxon>
        <taxon>Melia</taxon>
    </lineage>
</organism>
<dbReference type="EMBL" id="CM051398">
    <property type="protein sequence ID" value="KAJ4717872.1"/>
    <property type="molecule type" value="Genomic_DNA"/>
</dbReference>
<comment type="caution">
    <text evidence="1">The sequence shown here is derived from an EMBL/GenBank/DDBJ whole genome shotgun (WGS) entry which is preliminary data.</text>
</comment>
<name>A0ACC1Y3Y4_MELAZ</name>
<gene>
    <name evidence="1" type="ORF">OWV82_009631</name>
</gene>
<keyword evidence="2" id="KW-1185">Reference proteome</keyword>
<sequence>MDLLPLQREVDEFREIMGIINEEMDLVSLSDGNLRRAFTIFEIASGVVNGRMKPVTEADVDQLWCSSVDGVVAVARQVIDYAQDMTFQDLDEQQKQAVLKMLRVASNIISKQCILDASQQGVLDELQVEVGSATREITVGWETENQSEERDASPQVSTMPSLSWPQKGRITLEWIQTLISTFKWSSWKDPKEYQNVMPVTVVKKLINAASKIMRGEKNCVKIRVREDSEVIVVGDIHGQFHDLISLFEENAGFPSDRRYFIFNGNYVDKGSWGLEVLLVLLAWKVLMPHRVYLLRGNHESKDCTLAYGFWAELCTKFGKKDCKVVYDKFLECFRTLPLASIIPHCIYTTHGGLFRSMCSASIPCSSNGEKRQKLDTPSLGSLKELAKVNRFLDDVPEDGLLADVLWSDPSMETGLKKNTNQKFGLLWGPDCTERFLRENHLKLIIRSHEGSDARTGQDDARNKLNGYSIDHDVVSGKLYTLFTASNYPQFGGFDNMGAYAVLKPPTFDSPLFLPLKAANRPEVPPYESFSYEDIGSDEAEDSTSSDSDEELDLMSRDAVEEQDSMLMVTNIELNKKILDQAEKIKQLESTVEVFLKERDDRSRRMEEMLSTLLQQSSRKKRGRGS</sequence>
<evidence type="ECO:0000313" key="1">
    <source>
        <dbReference type="EMBL" id="KAJ4717872.1"/>
    </source>
</evidence>
<protein>
    <submittedName>
        <fullName evidence="1">Serine/threonine-protein phosphatase</fullName>
    </submittedName>
</protein>
<reference evidence="1 2" key="1">
    <citation type="journal article" date="2023" name="Science">
        <title>Complex scaffold remodeling in plant triterpene biosynthesis.</title>
        <authorList>
            <person name="De La Pena R."/>
            <person name="Hodgson H."/>
            <person name="Liu J.C."/>
            <person name="Stephenson M.J."/>
            <person name="Martin A.C."/>
            <person name="Owen C."/>
            <person name="Harkess A."/>
            <person name="Leebens-Mack J."/>
            <person name="Jimenez L.E."/>
            <person name="Osbourn A."/>
            <person name="Sattely E.S."/>
        </authorList>
    </citation>
    <scope>NUCLEOTIDE SEQUENCE [LARGE SCALE GENOMIC DNA]</scope>
    <source>
        <strain evidence="2">cv. JPN11</strain>
        <tissue evidence="1">Leaf</tissue>
    </source>
</reference>
<accession>A0ACC1Y3Y4</accession>
<evidence type="ECO:0000313" key="2">
    <source>
        <dbReference type="Proteomes" id="UP001164539"/>
    </source>
</evidence>